<organism evidence="6 7">
    <name type="scientific">Wenxinia saemankumensis</name>
    <dbReference type="NCBI Taxonomy" id="1447782"/>
    <lineage>
        <taxon>Bacteria</taxon>
        <taxon>Pseudomonadati</taxon>
        <taxon>Pseudomonadota</taxon>
        <taxon>Alphaproteobacteria</taxon>
        <taxon>Rhodobacterales</taxon>
        <taxon>Roseobacteraceae</taxon>
        <taxon>Wenxinia</taxon>
    </lineage>
</organism>
<dbReference type="Gene3D" id="3.40.640.10">
    <property type="entry name" value="Type I PLP-dependent aspartate aminotransferase-like (Major domain)"/>
    <property type="match status" value="1"/>
</dbReference>
<dbReference type="OrthoDB" id="9799304at2"/>
<evidence type="ECO:0000313" key="6">
    <source>
        <dbReference type="EMBL" id="SHI84322.1"/>
    </source>
</evidence>
<keyword evidence="3" id="KW-0032">Aminotransferase</keyword>
<evidence type="ECO:0000259" key="5">
    <source>
        <dbReference type="Pfam" id="PF00155"/>
    </source>
</evidence>
<dbReference type="RefSeq" id="WP_073329314.1">
    <property type="nucleotide sequence ID" value="NZ_FQYO01000003.1"/>
</dbReference>
<dbReference type="SUPFAM" id="SSF53383">
    <property type="entry name" value="PLP-dependent transferases"/>
    <property type="match status" value="1"/>
</dbReference>
<dbReference type="EMBL" id="FQYO01000003">
    <property type="protein sequence ID" value="SHI84322.1"/>
    <property type="molecule type" value="Genomic_DNA"/>
</dbReference>
<name>A0A1M6EFR9_9RHOB</name>
<evidence type="ECO:0000256" key="4">
    <source>
        <dbReference type="SAM" id="MobiDB-lite"/>
    </source>
</evidence>
<dbReference type="Gene3D" id="3.90.1150.10">
    <property type="entry name" value="Aspartate Aminotransferase, domain 1"/>
    <property type="match status" value="1"/>
</dbReference>
<comment type="similarity">
    <text evidence="3">Belongs to the class-I pyridoxal-phosphate-dependent aminotransferase family.</text>
</comment>
<evidence type="ECO:0000313" key="7">
    <source>
        <dbReference type="Proteomes" id="UP000184292"/>
    </source>
</evidence>
<proteinExistence type="inferred from homology"/>
<keyword evidence="3" id="KW-0808">Transferase</keyword>
<evidence type="ECO:0000256" key="2">
    <source>
        <dbReference type="ARBA" id="ARBA00022898"/>
    </source>
</evidence>
<accession>A0A1M6EFR9</accession>
<dbReference type="Pfam" id="PF00155">
    <property type="entry name" value="Aminotran_1_2"/>
    <property type="match status" value="1"/>
</dbReference>
<dbReference type="InterPro" id="IPR004839">
    <property type="entry name" value="Aminotransferase_I/II_large"/>
</dbReference>
<dbReference type="GO" id="GO:0030170">
    <property type="term" value="F:pyridoxal phosphate binding"/>
    <property type="evidence" value="ECO:0007669"/>
    <property type="project" value="InterPro"/>
</dbReference>
<feature type="region of interest" description="Disordered" evidence="4">
    <location>
        <begin position="322"/>
        <end position="341"/>
    </location>
</feature>
<feature type="compositionally biased region" description="Basic and acidic residues" evidence="4">
    <location>
        <begin position="322"/>
        <end position="334"/>
    </location>
</feature>
<dbReference type="InterPro" id="IPR015424">
    <property type="entry name" value="PyrdxlP-dep_Trfase"/>
</dbReference>
<sequence length="341" mass="35924">MSRDHGGGVDAARARHGGTRADWLDLSTGINPVPYPVGQLSGGAWTDLPDRAANGDFVAAARSFWRVPDGATVLPVPGASAPIARIPMLFGPGRVAIPGPTYNEHAAAFRACGWTVAEAEDGPAEARVLVHPNNPDGRLWPEPPAGPGPTIIDESFCDVAPDRSHVARTGAPGTIVLKSFGKFWGLAGLRLGCVIAHPDTLAPPGRASLADMLGPWAVSGPALEIGARALRDRAWAERTRARLVRDAARLDAAATGAGARLVGGTSLFRLYEVAEAARWHDGLAEERILTRVFPWSTRHLRLGLPAPADFPRFEAALARLREGGRGDGAAERRPPSPGPGR</sequence>
<keyword evidence="2" id="KW-0663">Pyridoxal phosphate</keyword>
<protein>
    <recommendedName>
        <fullName evidence="3">Aminotransferase</fullName>
        <ecNumber evidence="3">2.6.1.-</ecNumber>
    </recommendedName>
</protein>
<feature type="domain" description="Aminotransferase class I/classII large" evidence="5">
    <location>
        <begin position="41"/>
        <end position="289"/>
    </location>
</feature>
<dbReference type="PANTHER" id="PTHR42885">
    <property type="entry name" value="HISTIDINOL-PHOSPHATE AMINOTRANSFERASE-RELATED"/>
    <property type="match status" value="1"/>
</dbReference>
<comment type="cofactor">
    <cofactor evidence="1 3">
        <name>pyridoxal 5'-phosphate</name>
        <dbReference type="ChEBI" id="CHEBI:597326"/>
    </cofactor>
</comment>
<dbReference type="AlphaFoldDB" id="A0A1M6EFR9"/>
<dbReference type="Proteomes" id="UP000184292">
    <property type="component" value="Unassembled WGS sequence"/>
</dbReference>
<reference evidence="6 7" key="1">
    <citation type="submission" date="2016-11" db="EMBL/GenBank/DDBJ databases">
        <authorList>
            <person name="Jaros S."/>
            <person name="Januszkiewicz K."/>
            <person name="Wedrychowicz H."/>
        </authorList>
    </citation>
    <scope>NUCLEOTIDE SEQUENCE [LARGE SCALE GENOMIC DNA]</scope>
    <source>
        <strain evidence="6 7">DSM 100565</strain>
    </source>
</reference>
<dbReference type="EC" id="2.6.1.-" evidence="3"/>
<dbReference type="InterPro" id="IPR004838">
    <property type="entry name" value="NHTrfase_class1_PyrdxlP-BS"/>
</dbReference>
<dbReference type="PROSITE" id="PS00105">
    <property type="entry name" value="AA_TRANSFER_CLASS_1"/>
    <property type="match status" value="1"/>
</dbReference>
<dbReference type="GO" id="GO:0008483">
    <property type="term" value="F:transaminase activity"/>
    <property type="evidence" value="ECO:0007669"/>
    <property type="project" value="UniProtKB-KW"/>
</dbReference>
<gene>
    <name evidence="6" type="ORF">SAMN05444417_1979</name>
</gene>
<dbReference type="InterPro" id="IPR015422">
    <property type="entry name" value="PyrdxlP-dep_Trfase_small"/>
</dbReference>
<keyword evidence="7" id="KW-1185">Reference proteome</keyword>
<dbReference type="STRING" id="1447782.SAMN05444417_1979"/>
<evidence type="ECO:0000256" key="3">
    <source>
        <dbReference type="RuleBase" id="RU000481"/>
    </source>
</evidence>
<evidence type="ECO:0000256" key="1">
    <source>
        <dbReference type="ARBA" id="ARBA00001933"/>
    </source>
</evidence>
<dbReference type="PANTHER" id="PTHR42885:SF1">
    <property type="entry name" value="THREONINE-PHOSPHATE DECARBOXYLASE"/>
    <property type="match status" value="1"/>
</dbReference>
<dbReference type="InterPro" id="IPR015421">
    <property type="entry name" value="PyrdxlP-dep_Trfase_major"/>
</dbReference>